<name>A0A3S0HEG9_9BACI</name>
<dbReference type="OrthoDB" id="2990059at2"/>
<feature type="transmembrane region" description="Helical" evidence="1">
    <location>
        <begin position="15"/>
        <end position="35"/>
    </location>
</feature>
<reference evidence="2 3" key="1">
    <citation type="submission" date="2018-12" db="EMBL/GenBank/DDBJ databases">
        <authorList>
            <person name="Yu L."/>
        </authorList>
    </citation>
    <scope>NUCLEOTIDE SEQUENCE [LARGE SCALE GENOMIC DNA]</scope>
    <source>
        <strain evidence="2 3">S5H2222</strain>
    </source>
</reference>
<dbReference type="RefSeq" id="WP_126296294.1">
    <property type="nucleotide sequence ID" value="NZ_CP155468.1"/>
</dbReference>
<sequence length="190" mass="22293">MDTTELKAMRKKQMLVTNLLFITMLMLYFVFINNVNITISTQYLLVGILMLIQVILSMVKGSSTKSFIPIFEQVNIYEKSKMGKEWIKQRKSNRIWSIFLCVLFFFQYFFNLNSKTIMEVDLLFFSGLLILLLILLNTTMLLHIRKVDRGTTEEDFKTYNRKWNIISIVLGIVFGFAIIMFAIFYALTIG</sequence>
<keyword evidence="1" id="KW-1133">Transmembrane helix</keyword>
<comment type="caution">
    <text evidence="2">The sequence shown here is derived from an EMBL/GenBank/DDBJ whole genome shotgun (WGS) entry which is preliminary data.</text>
</comment>
<evidence type="ECO:0000313" key="2">
    <source>
        <dbReference type="EMBL" id="RTQ86766.1"/>
    </source>
</evidence>
<feature type="transmembrane region" description="Helical" evidence="1">
    <location>
        <begin position="122"/>
        <end position="144"/>
    </location>
</feature>
<evidence type="ECO:0000256" key="1">
    <source>
        <dbReference type="SAM" id="Phobius"/>
    </source>
</evidence>
<feature type="transmembrane region" description="Helical" evidence="1">
    <location>
        <begin position="94"/>
        <end position="110"/>
    </location>
</feature>
<evidence type="ECO:0000313" key="3">
    <source>
        <dbReference type="Proteomes" id="UP000276349"/>
    </source>
</evidence>
<protein>
    <submittedName>
        <fullName evidence="2">Uncharacterized protein</fullName>
    </submittedName>
</protein>
<feature type="transmembrane region" description="Helical" evidence="1">
    <location>
        <begin position="165"/>
        <end position="187"/>
    </location>
</feature>
<feature type="transmembrane region" description="Helical" evidence="1">
    <location>
        <begin position="41"/>
        <end position="59"/>
    </location>
</feature>
<dbReference type="EMBL" id="RXNR01000112">
    <property type="protein sequence ID" value="RTQ86766.1"/>
    <property type="molecule type" value="Genomic_DNA"/>
</dbReference>
<keyword evidence="3" id="KW-1185">Reference proteome</keyword>
<keyword evidence="1" id="KW-0472">Membrane</keyword>
<dbReference type="AlphaFoldDB" id="A0A3S0HEG9"/>
<organism evidence="2 3">
    <name type="scientific">Lysinibacillus telephonicus</name>
    <dbReference type="NCBI Taxonomy" id="1714840"/>
    <lineage>
        <taxon>Bacteria</taxon>
        <taxon>Bacillati</taxon>
        <taxon>Bacillota</taxon>
        <taxon>Bacilli</taxon>
        <taxon>Bacillales</taxon>
        <taxon>Bacillaceae</taxon>
        <taxon>Lysinibacillus</taxon>
    </lineage>
</organism>
<keyword evidence="1" id="KW-0812">Transmembrane</keyword>
<gene>
    <name evidence="2" type="ORF">EKG35_19875</name>
</gene>
<accession>A0A3S0HEG9</accession>
<dbReference type="Proteomes" id="UP000276349">
    <property type="component" value="Unassembled WGS sequence"/>
</dbReference>
<proteinExistence type="predicted"/>